<evidence type="ECO:0000313" key="3">
    <source>
        <dbReference type="Proteomes" id="UP001146120"/>
    </source>
</evidence>
<feature type="compositionally biased region" description="Acidic residues" evidence="1">
    <location>
        <begin position="181"/>
        <end position="196"/>
    </location>
</feature>
<proteinExistence type="predicted"/>
<reference evidence="2" key="2">
    <citation type="journal article" date="2023" name="Microbiol Resour">
        <title>Decontamination and Annotation of the Draft Genome Sequence of the Oomycete Lagenidium giganteum ARSEF 373.</title>
        <authorList>
            <person name="Morgan W.R."/>
            <person name="Tartar A."/>
        </authorList>
    </citation>
    <scope>NUCLEOTIDE SEQUENCE</scope>
    <source>
        <strain evidence="2">ARSEF 373</strain>
    </source>
</reference>
<comment type="caution">
    <text evidence="2">The sequence shown here is derived from an EMBL/GenBank/DDBJ whole genome shotgun (WGS) entry which is preliminary data.</text>
</comment>
<dbReference type="EMBL" id="DAKRPA010000028">
    <property type="protein sequence ID" value="DBA02674.1"/>
    <property type="molecule type" value="Genomic_DNA"/>
</dbReference>
<feature type="region of interest" description="Disordered" evidence="1">
    <location>
        <begin position="180"/>
        <end position="204"/>
    </location>
</feature>
<gene>
    <name evidence="2" type="ORF">N0F65_010499</name>
</gene>
<name>A0AAV2ZB28_9STRA</name>
<evidence type="ECO:0000256" key="1">
    <source>
        <dbReference type="SAM" id="MobiDB-lite"/>
    </source>
</evidence>
<sequence length="236" mass="25651">MLDSAVVALNLRKTGATLSTRTNALRDCSSTTNLRAASSNPFEIEGSGTYDGRGCLRVSGQSSPGPHHQDGPVGISRGGPPKASKTVRWSTITIHEFGVGIGGSSVSDRGGPSIGLSEKPEFTWSTRVGNMAERSEGLHRFTAEERGQLFLAAGVNAMIVTRYARETNIILSSRRRTLTESLEDSSDDDSDQEEDTVVSRKRFRTSSTSTAEESCYRRRPRMCVGLRCVWNIMSTL</sequence>
<organism evidence="2 3">
    <name type="scientific">Lagenidium giganteum</name>
    <dbReference type="NCBI Taxonomy" id="4803"/>
    <lineage>
        <taxon>Eukaryota</taxon>
        <taxon>Sar</taxon>
        <taxon>Stramenopiles</taxon>
        <taxon>Oomycota</taxon>
        <taxon>Peronosporomycetes</taxon>
        <taxon>Pythiales</taxon>
        <taxon>Pythiaceae</taxon>
    </lineage>
</organism>
<feature type="region of interest" description="Disordered" evidence="1">
    <location>
        <begin position="57"/>
        <end position="85"/>
    </location>
</feature>
<dbReference type="Proteomes" id="UP001146120">
    <property type="component" value="Unassembled WGS sequence"/>
</dbReference>
<evidence type="ECO:0000313" key="2">
    <source>
        <dbReference type="EMBL" id="DBA02674.1"/>
    </source>
</evidence>
<accession>A0AAV2ZB28</accession>
<protein>
    <submittedName>
        <fullName evidence="2">Uncharacterized protein</fullName>
    </submittedName>
</protein>
<dbReference type="AlphaFoldDB" id="A0AAV2ZB28"/>
<keyword evidence="3" id="KW-1185">Reference proteome</keyword>
<reference evidence="2" key="1">
    <citation type="submission" date="2022-11" db="EMBL/GenBank/DDBJ databases">
        <authorList>
            <person name="Morgan W.R."/>
            <person name="Tartar A."/>
        </authorList>
    </citation>
    <scope>NUCLEOTIDE SEQUENCE</scope>
    <source>
        <strain evidence="2">ARSEF 373</strain>
    </source>
</reference>